<feature type="active site" evidence="9">
    <location>
        <position position="198"/>
    </location>
</feature>
<comment type="pathway">
    <text evidence="2 9">Purine metabolism; GMP biosynthesis; GMP from XMP (L-Gln route): step 1/1.</text>
</comment>
<name>A0ABQ5Q1X3_9BACT</name>
<accession>A0ABQ5Q1X3</accession>
<keyword evidence="3 9" id="KW-0436">Ligase</keyword>
<dbReference type="PROSITE" id="PS51553">
    <property type="entry name" value="GMPS_ATP_PPASE"/>
    <property type="match status" value="1"/>
</dbReference>
<dbReference type="Pfam" id="PF02540">
    <property type="entry name" value="NAD_synthase"/>
    <property type="match status" value="1"/>
</dbReference>
<dbReference type="SUPFAM" id="SSF54810">
    <property type="entry name" value="GMP synthetase C-terminal dimerisation domain"/>
    <property type="match status" value="1"/>
</dbReference>
<dbReference type="PROSITE" id="PS51273">
    <property type="entry name" value="GATASE_TYPE_1"/>
    <property type="match status" value="1"/>
</dbReference>
<evidence type="ECO:0000256" key="7">
    <source>
        <dbReference type="ARBA" id="ARBA00022840"/>
    </source>
</evidence>
<dbReference type="PANTHER" id="PTHR11922:SF2">
    <property type="entry name" value="GMP SYNTHASE [GLUTAMINE-HYDROLYZING]"/>
    <property type="match status" value="1"/>
</dbReference>
<keyword evidence="14" id="KW-1185">Reference proteome</keyword>
<dbReference type="Proteomes" id="UP001165089">
    <property type="component" value="Unassembled WGS sequence"/>
</dbReference>
<comment type="caution">
    <text evidence="13">The sequence shown here is derived from an EMBL/GenBank/DDBJ whole genome shotgun (WGS) entry which is preliminary data.</text>
</comment>
<dbReference type="CDD" id="cd01742">
    <property type="entry name" value="GATase1_GMP_Synthase"/>
    <property type="match status" value="1"/>
</dbReference>
<evidence type="ECO:0000259" key="12">
    <source>
        <dbReference type="PROSITE" id="PS51553"/>
    </source>
</evidence>
<dbReference type="SUPFAM" id="SSF52402">
    <property type="entry name" value="Adenine nucleotide alpha hydrolases-like"/>
    <property type="match status" value="1"/>
</dbReference>
<keyword evidence="8 9" id="KW-0315">Glutamine amidotransferase</keyword>
<evidence type="ECO:0000313" key="13">
    <source>
        <dbReference type="EMBL" id="GLH68583.1"/>
    </source>
</evidence>
<evidence type="ECO:0000256" key="5">
    <source>
        <dbReference type="ARBA" id="ARBA00022749"/>
    </source>
</evidence>
<sequence>MQSIPGGNPEAGLYTRTPVPGPGGSPMHHERIAIIDYGSQYTRLITRRLRELGAFGLVYNSNATAAEIAGKDLKGVILSGGPNSVLEPGAPGLDPAILALGVPILGICYGQQLLARDLGGQIHRSTSREYGKAEITAVPEGSMLFAGLPHQQQVWMSHGDHVEVAPAGFTVTAKTPSVPVAAMEDPKRRLYCLQFHPEVTHSAQGTPLLLNFLKSCGMALDWNAGNFIEEKVQVIREQVGKGTVVLGLSGGVDSSVAALLLHKAIGDQLTCVFVDHGLLRKDEMKQVQAYFAPFELKVNWVDASDEFLGALAGVTDPEQKRKIIGGKFIEVFEREAGKVKADFLGQGTTYPDVIESSGIGGAILVKSHHNVGGLPERMKLKLVEPLRELFKDEVRATGLALGLPEEMNQRHPFPGPGLAVRLPGAITRERVTILQNADAIFMQELKDSGWYRKTSQAFAVLLPVQTVGIMGDERTFEWMCALRAVTSEDFMTADWARLPHELLDRIAQRIVREVKGINRVVFDITSKPPATIEYE</sequence>
<dbReference type="InterPro" id="IPR014729">
    <property type="entry name" value="Rossmann-like_a/b/a_fold"/>
</dbReference>
<dbReference type="InterPro" id="IPR022310">
    <property type="entry name" value="NAD/GMP_synthase"/>
</dbReference>
<feature type="region of interest" description="Disordered" evidence="11">
    <location>
        <begin position="1"/>
        <end position="26"/>
    </location>
</feature>
<dbReference type="NCBIfam" id="TIGR00884">
    <property type="entry name" value="guaA_Cterm"/>
    <property type="match status" value="1"/>
</dbReference>
<keyword evidence="5 9" id="KW-0332">GMP biosynthesis</keyword>
<dbReference type="PANTHER" id="PTHR11922">
    <property type="entry name" value="GMP SYNTHASE-RELATED"/>
    <property type="match status" value="1"/>
</dbReference>
<dbReference type="HAMAP" id="MF_00344">
    <property type="entry name" value="GMP_synthase"/>
    <property type="match status" value="1"/>
</dbReference>
<dbReference type="PRINTS" id="PR00096">
    <property type="entry name" value="GATASE"/>
</dbReference>
<gene>
    <name evidence="9 13" type="primary">guaA</name>
    <name evidence="13" type="ORF">GETHPA_01160</name>
</gene>
<organism evidence="13 14">
    <name type="scientific">Geothrix rubra</name>
    <dbReference type="NCBI Taxonomy" id="2927977"/>
    <lineage>
        <taxon>Bacteria</taxon>
        <taxon>Pseudomonadati</taxon>
        <taxon>Acidobacteriota</taxon>
        <taxon>Holophagae</taxon>
        <taxon>Holophagales</taxon>
        <taxon>Holophagaceae</taxon>
        <taxon>Geothrix</taxon>
    </lineage>
</organism>
<dbReference type="InterPro" id="IPR022955">
    <property type="entry name" value="GMP_synthase"/>
</dbReference>
<evidence type="ECO:0000256" key="1">
    <source>
        <dbReference type="ARBA" id="ARBA00002332"/>
    </source>
</evidence>
<feature type="active site" evidence="9">
    <location>
        <position position="196"/>
    </location>
</feature>
<dbReference type="InterPro" id="IPR029062">
    <property type="entry name" value="Class_I_gatase-like"/>
</dbReference>
<reference evidence="13 14" key="1">
    <citation type="journal article" date="2023" name="Antonie Van Leeuwenhoek">
        <title>Mesoterricola silvestris gen. nov., sp. nov., Mesoterricola sediminis sp. nov., Geothrix oryzae sp. nov., Geothrix edaphica sp. nov., Geothrix rubra sp. nov., and Geothrix limicola sp. nov., six novel members of Acidobacteriota isolated from soils.</title>
        <authorList>
            <person name="Itoh H."/>
            <person name="Sugisawa Y."/>
            <person name="Mise K."/>
            <person name="Xu Z."/>
            <person name="Kuniyasu M."/>
            <person name="Ushijima N."/>
            <person name="Kawano K."/>
            <person name="Kobayashi E."/>
            <person name="Shiratori Y."/>
            <person name="Masuda Y."/>
            <person name="Senoo K."/>
        </authorList>
    </citation>
    <scope>NUCLEOTIDE SEQUENCE [LARGE SCALE GENOMIC DNA]</scope>
    <source>
        <strain evidence="13 14">Red803</strain>
    </source>
</reference>
<evidence type="ECO:0000256" key="6">
    <source>
        <dbReference type="ARBA" id="ARBA00022755"/>
    </source>
</evidence>
<dbReference type="Pfam" id="PF00958">
    <property type="entry name" value="GMP_synt_C"/>
    <property type="match status" value="1"/>
</dbReference>
<evidence type="ECO:0000256" key="9">
    <source>
        <dbReference type="HAMAP-Rule" id="MF_00344"/>
    </source>
</evidence>
<comment type="catalytic activity">
    <reaction evidence="9">
        <text>XMP + L-glutamine + ATP + H2O = GMP + L-glutamate + AMP + diphosphate + 2 H(+)</text>
        <dbReference type="Rhea" id="RHEA:11680"/>
        <dbReference type="ChEBI" id="CHEBI:15377"/>
        <dbReference type="ChEBI" id="CHEBI:15378"/>
        <dbReference type="ChEBI" id="CHEBI:29985"/>
        <dbReference type="ChEBI" id="CHEBI:30616"/>
        <dbReference type="ChEBI" id="CHEBI:33019"/>
        <dbReference type="ChEBI" id="CHEBI:57464"/>
        <dbReference type="ChEBI" id="CHEBI:58115"/>
        <dbReference type="ChEBI" id="CHEBI:58359"/>
        <dbReference type="ChEBI" id="CHEBI:456215"/>
        <dbReference type="EC" id="6.3.5.2"/>
    </reaction>
</comment>
<proteinExistence type="inferred from homology"/>
<dbReference type="CDD" id="cd01997">
    <property type="entry name" value="GMP_synthase_C"/>
    <property type="match status" value="1"/>
</dbReference>
<dbReference type="InterPro" id="IPR017926">
    <property type="entry name" value="GATASE"/>
</dbReference>
<dbReference type="InterPro" id="IPR004739">
    <property type="entry name" value="GMP_synth_GATase"/>
</dbReference>
<protein>
    <recommendedName>
        <fullName evidence="9">GMP synthase [glutamine-hydrolyzing]</fullName>
        <ecNumber evidence="9">6.3.5.2</ecNumber>
    </recommendedName>
    <alternativeName>
        <fullName evidence="9">GMP synthetase</fullName>
    </alternativeName>
    <alternativeName>
        <fullName evidence="9">Glutamine amidotransferase</fullName>
    </alternativeName>
</protein>
<evidence type="ECO:0000313" key="14">
    <source>
        <dbReference type="Proteomes" id="UP001165089"/>
    </source>
</evidence>
<evidence type="ECO:0000256" key="2">
    <source>
        <dbReference type="ARBA" id="ARBA00005153"/>
    </source>
</evidence>
<dbReference type="Gene3D" id="3.40.50.620">
    <property type="entry name" value="HUPs"/>
    <property type="match status" value="1"/>
</dbReference>
<dbReference type="PRINTS" id="PR00099">
    <property type="entry name" value="CPSGATASE"/>
</dbReference>
<dbReference type="InterPro" id="IPR001674">
    <property type="entry name" value="GMP_synth_C"/>
</dbReference>
<dbReference type="NCBIfam" id="NF000848">
    <property type="entry name" value="PRK00074.1"/>
    <property type="match status" value="1"/>
</dbReference>
<dbReference type="SUPFAM" id="SSF52317">
    <property type="entry name" value="Class I glutamine amidotransferase-like"/>
    <property type="match status" value="1"/>
</dbReference>
<dbReference type="InterPro" id="IPR025777">
    <property type="entry name" value="GMPS_ATP_PPase_dom"/>
</dbReference>
<feature type="active site" description="Nucleophile" evidence="9">
    <location>
        <position position="108"/>
    </location>
</feature>
<dbReference type="Gene3D" id="3.30.300.10">
    <property type="match status" value="1"/>
</dbReference>
<evidence type="ECO:0000256" key="10">
    <source>
        <dbReference type="PROSITE-ProRule" id="PRU00886"/>
    </source>
</evidence>
<dbReference type="EMBL" id="BSDD01000001">
    <property type="protein sequence ID" value="GLH68583.1"/>
    <property type="molecule type" value="Genomic_DNA"/>
</dbReference>
<dbReference type="NCBIfam" id="TIGR00888">
    <property type="entry name" value="guaA_Nterm"/>
    <property type="match status" value="1"/>
</dbReference>
<feature type="binding site" evidence="10">
    <location>
        <begin position="249"/>
        <end position="255"/>
    </location>
    <ligand>
        <name>ATP</name>
        <dbReference type="ChEBI" id="CHEBI:30616"/>
    </ligand>
</feature>
<evidence type="ECO:0000256" key="3">
    <source>
        <dbReference type="ARBA" id="ARBA00022598"/>
    </source>
</evidence>
<comment type="function">
    <text evidence="1 9">Catalyzes the synthesis of GMP from XMP.</text>
</comment>
<evidence type="ECO:0000256" key="8">
    <source>
        <dbReference type="ARBA" id="ARBA00022962"/>
    </source>
</evidence>
<keyword evidence="7 9" id="KW-0067">ATP-binding</keyword>
<dbReference type="Pfam" id="PF00117">
    <property type="entry name" value="GATase"/>
    <property type="match status" value="1"/>
</dbReference>
<evidence type="ECO:0000256" key="4">
    <source>
        <dbReference type="ARBA" id="ARBA00022741"/>
    </source>
</evidence>
<feature type="domain" description="GMPS ATP-PPase" evidence="12">
    <location>
        <begin position="222"/>
        <end position="410"/>
    </location>
</feature>
<dbReference type="Gene3D" id="3.40.50.880">
    <property type="match status" value="1"/>
</dbReference>
<evidence type="ECO:0000256" key="11">
    <source>
        <dbReference type="SAM" id="MobiDB-lite"/>
    </source>
</evidence>
<dbReference type="EC" id="6.3.5.2" evidence="9"/>
<keyword evidence="6 9" id="KW-0658">Purine biosynthesis</keyword>
<comment type="subunit">
    <text evidence="9">Homodimer.</text>
</comment>
<dbReference type="PRINTS" id="PR00097">
    <property type="entry name" value="ANTSNTHASEII"/>
</dbReference>
<keyword evidence="4 9" id="KW-0547">Nucleotide-binding</keyword>